<evidence type="ECO:0000256" key="6">
    <source>
        <dbReference type="ARBA" id="ARBA00022679"/>
    </source>
</evidence>
<evidence type="ECO:0000256" key="2">
    <source>
        <dbReference type="ARBA" id="ARBA00007274"/>
    </source>
</evidence>
<evidence type="ECO:0000256" key="3">
    <source>
        <dbReference type="ARBA" id="ARBA00013266"/>
    </source>
</evidence>
<reference evidence="11 12" key="1">
    <citation type="journal article" date="2017" name="ISME J.">
        <title>Tremblaya phenacola PPER: an evolutionary beta-gammaproteobacterium collage.</title>
        <authorList>
            <person name="Gil R."/>
            <person name="Vargas-Chavez C."/>
            <person name="Lopez-Madrigal S."/>
            <person name="Santos-Garcia D."/>
            <person name="Latorre A."/>
            <person name="Moya A."/>
        </authorList>
    </citation>
    <scope>NUCLEOTIDE SEQUENCE [LARGE SCALE GENOMIC DNA]</scope>
    <source>
        <strain evidence="11 12">PPER</strain>
    </source>
</reference>
<dbReference type="InterPro" id="IPR053376">
    <property type="entry name" value="Serine_acetyltransferase"/>
</dbReference>
<evidence type="ECO:0000313" key="12">
    <source>
        <dbReference type="Proteomes" id="UP000222818"/>
    </source>
</evidence>
<evidence type="ECO:0000256" key="5">
    <source>
        <dbReference type="ARBA" id="ARBA00022605"/>
    </source>
</evidence>
<dbReference type="SUPFAM" id="SSF51161">
    <property type="entry name" value="Trimeric LpxA-like enzymes"/>
    <property type="match status" value="1"/>
</dbReference>
<dbReference type="InterPro" id="IPR045304">
    <property type="entry name" value="LbH_SAT"/>
</dbReference>
<keyword evidence="6 11" id="KW-0808">Transferase</keyword>
<name>A0A2G0V6U3_9PROT</name>
<evidence type="ECO:0000313" key="11">
    <source>
        <dbReference type="EMBL" id="PHN16179.1"/>
    </source>
</evidence>
<dbReference type="Proteomes" id="UP000222818">
    <property type="component" value="Unassembled WGS sequence"/>
</dbReference>
<evidence type="ECO:0000256" key="9">
    <source>
        <dbReference type="ARBA" id="ARBA00049486"/>
    </source>
</evidence>
<keyword evidence="8 11" id="KW-0012">Acyltransferase</keyword>
<keyword evidence="5" id="KW-0028">Amino-acid biosynthesis</keyword>
<evidence type="ECO:0000256" key="8">
    <source>
        <dbReference type="ARBA" id="ARBA00023315"/>
    </source>
</evidence>
<accession>A0A2G0V6U3</accession>
<dbReference type="EC" id="2.3.1.30" evidence="3"/>
<dbReference type="UniPathway" id="UPA00136">
    <property type="reaction ID" value="UER00199"/>
</dbReference>
<proteinExistence type="inferred from homology"/>
<evidence type="ECO:0000256" key="1">
    <source>
        <dbReference type="ARBA" id="ARBA00004876"/>
    </source>
</evidence>
<dbReference type="GO" id="GO:0009001">
    <property type="term" value="F:serine O-acetyltransferase activity"/>
    <property type="evidence" value="ECO:0007669"/>
    <property type="project" value="UniProtKB-EC"/>
</dbReference>
<dbReference type="GO" id="GO:0005737">
    <property type="term" value="C:cytoplasm"/>
    <property type="evidence" value="ECO:0007669"/>
    <property type="project" value="InterPro"/>
</dbReference>
<evidence type="ECO:0000256" key="4">
    <source>
        <dbReference type="ARBA" id="ARBA00018522"/>
    </source>
</evidence>
<dbReference type="Pfam" id="PF06426">
    <property type="entry name" value="SATase_N"/>
    <property type="match status" value="1"/>
</dbReference>
<dbReference type="InterPro" id="IPR042122">
    <property type="entry name" value="Ser_AcTrfase_N_sf"/>
</dbReference>
<dbReference type="GO" id="GO:0006535">
    <property type="term" value="P:cysteine biosynthetic process from serine"/>
    <property type="evidence" value="ECO:0007669"/>
    <property type="project" value="InterPro"/>
</dbReference>
<dbReference type="InterPro" id="IPR011004">
    <property type="entry name" value="Trimer_LpxA-like_sf"/>
</dbReference>
<keyword evidence="7" id="KW-0677">Repeat</keyword>
<dbReference type="InterPro" id="IPR018357">
    <property type="entry name" value="Hexapep_transf_CS"/>
</dbReference>
<dbReference type="Gene3D" id="1.10.3130.10">
    <property type="entry name" value="serine acetyltransferase, domain 1"/>
    <property type="match status" value="1"/>
</dbReference>
<evidence type="ECO:0000256" key="7">
    <source>
        <dbReference type="ARBA" id="ARBA00022737"/>
    </source>
</evidence>
<dbReference type="SMART" id="SM00971">
    <property type="entry name" value="SATase_N"/>
    <property type="match status" value="1"/>
</dbReference>
<protein>
    <recommendedName>
        <fullName evidence="4">Serine acetyltransferase</fullName>
        <ecNumber evidence="3">2.3.1.30</ecNumber>
    </recommendedName>
</protein>
<gene>
    <name evidence="11" type="primary">cysE</name>
    <name evidence="11" type="ORF">TPPER_00240</name>
</gene>
<comment type="similarity">
    <text evidence="2">Belongs to the transferase hexapeptide repeat family.</text>
</comment>
<sequence>MYGKKIKLIWNTIKLEAKLLTGYESILKKPLYNRFIGHKAFNSSLLYSLTKNLKDNPIIKAITIRTLYNIHMYIPKLEPFAIQDIYMVFLKDPIINKYIMPMLYLKGFHAIVVYRIYSCFWNRNKQLLSTYIQNKISVVLNIDIHPAAYIYNGTVFDHATGVVIGETSVLKKGISILQQVTLGGSGKLKGNRHPKINEEVTIGAGTSVLGNIKIDNKVKLGAGSVVLHSIPTRKTAVGIPANIITST</sequence>
<comment type="pathway">
    <text evidence="1">Amino-acid biosynthesis; L-cysteine biosynthesis; L-cysteine from L-serine: step 1/2.</text>
</comment>
<dbReference type="FunFam" id="2.160.10.10:FF:000002">
    <property type="entry name" value="Serine acetyltransferase"/>
    <property type="match status" value="1"/>
</dbReference>
<organism evidence="11 12">
    <name type="scientific">Candidatus Tremblayella phenacoccinincola</name>
    <dbReference type="NCBI Taxonomy" id="1010676"/>
    <lineage>
        <taxon>Bacteria</taxon>
        <taxon>Pseudomonadati</taxon>
        <taxon>Pseudomonadota</taxon>
        <taxon>Betaproteobacteria</taxon>
        <taxon>Candidatus Tremblayella</taxon>
    </lineage>
</organism>
<dbReference type="NCBIfam" id="NF041874">
    <property type="entry name" value="EPS_EpsC"/>
    <property type="match status" value="1"/>
</dbReference>
<feature type="domain" description="Serine acetyltransferase N-terminal" evidence="10">
    <location>
        <begin position="9"/>
        <end position="113"/>
    </location>
</feature>
<dbReference type="InterPro" id="IPR010493">
    <property type="entry name" value="Ser_AcTrfase_N"/>
</dbReference>
<dbReference type="PANTHER" id="PTHR42811">
    <property type="entry name" value="SERINE ACETYLTRANSFERASE"/>
    <property type="match status" value="1"/>
</dbReference>
<dbReference type="EMBL" id="MKGN01000021">
    <property type="protein sequence ID" value="PHN16179.1"/>
    <property type="molecule type" value="Genomic_DNA"/>
</dbReference>
<evidence type="ECO:0000259" key="10">
    <source>
        <dbReference type="SMART" id="SM00971"/>
    </source>
</evidence>
<comment type="catalytic activity">
    <reaction evidence="9">
        <text>L-serine + acetyl-CoA = O-acetyl-L-serine + CoA</text>
        <dbReference type="Rhea" id="RHEA:24560"/>
        <dbReference type="ChEBI" id="CHEBI:33384"/>
        <dbReference type="ChEBI" id="CHEBI:57287"/>
        <dbReference type="ChEBI" id="CHEBI:57288"/>
        <dbReference type="ChEBI" id="CHEBI:58340"/>
        <dbReference type="EC" id="2.3.1.30"/>
    </reaction>
</comment>
<keyword evidence="12" id="KW-1185">Reference proteome</keyword>
<dbReference type="AlphaFoldDB" id="A0A2G0V6U3"/>
<dbReference type="CDD" id="cd03354">
    <property type="entry name" value="LbH_SAT"/>
    <property type="match status" value="1"/>
</dbReference>
<dbReference type="PROSITE" id="PS00101">
    <property type="entry name" value="HEXAPEP_TRANSFERASES"/>
    <property type="match status" value="1"/>
</dbReference>
<dbReference type="Gene3D" id="2.160.10.10">
    <property type="entry name" value="Hexapeptide repeat proteins"/>
    <property type="match status" value="1"/>
</dbReference>
<comment type="caution">
    <text evidence="11">The sequence shown here is derived from an EMBL/GenBank/DDBJ whole genome shotgun (WGS) entry which is preliminary data.</text>
</comment>